<feature type="transmembrane region" description="Helical" evidence="1">
    <location>
        <begin position="245"/>
        <end position="267"/>
    </location>
</feature>
<feature type="transmembrane region" description="Helical" evidence="1">
    <location>
        <begin position="279"/>
        <end position="300"/>
    </location>
</feature>
<evidence type="ECO:0000313" key="2">
    <source>
        <dbReference type="EMBL" id="AGQ18722.1"/>
    </source>
</evidence>
<evidence type="ECO:0000256" key="1">
    <source>
        <dbReference type="SAM" id="Phobius"/>
    </source>
</evidence>
<feature type="transmembrane region" description="Helical" evidence="1">
    <location>
        <begin position="364"/>
        <end position="383"/>
    </location>
</feature>
<feature type="transmembrane region" description="Helical" evidence="1">
    <location>
        <begin position="321"/>
        <end position="352"/>
    </location>
</feature>
<protein>
    <submittedName>
        <fullName evidence="2">MedDCM-OCT-S24-C97-cds2</fullName>
    </submittedName>
</protein>
<feature type="transmembrane region" description="Helical" evidence="1">
    <location>
        <begin position="201"/>
        <end position="224"/>
    </location>
</feature>
<accession>S5DUY2</accession>
<name>S5DUY2_9ACTN</name>
<keyword evidence="1" id="KW-0472">Membrane</keyword>
<feature type="transmembrane region" description="Helical" evidence="1">
    <location>
        <begin position="390"/>
        <end position="412"/>
    </location>
</feature>
<dbReference type="EMBL" id="KC811110">
    <property type="protein sequence ID" value="AGQ18722.1"/>
    <property type="molecule type" value="Genomic_DNA"/>
</dbReference>
<sequence length="530" mass="60098">MKKTIMSLIFFISFFNGVINDNFSGPQLLETEEVLIEIEEARLDENNLQISWNISGVDNIDQVILIVREFTADGLLNEPLELKDSAATGSKEILWDGSNTLSLTIKILSTEYTQFTGPDCDSMYCYKDITTEITSDEKLIPPIPVLPVVTATTLVVESPILEVEESSVVDTSTNITFTNELITTIPLFKDIDFTDHEKNSFAFLITSGILILFYGVLLAQEWFNRIIAHYRVRWTSRKNNTKEKTTLETVMEISLVALITALLYAFVEEGFTFDIREENLAIFLGVLFGLVVVTFFYEGIESLIEYYVYDQIIKFDWNPQAMFFAVLSTILFVVIELPFGFILGFIAAIHIVSNRPKAELSPKFYSMMSLSIVGYFFFYATSFESVSSSGVLMAVCKLTYLMCLEGVIFKAVPWGGNELFDAIGDSEGLNQAMPIVSFLMGIWLFIRILVLPPDSEFKEVQQTLLQSGALAYRFMLVLLLYIMIILLLGNFMKKYAELNKPAEYEESLRLNDEDISEFIDDELSDSFNES</sequence>
<feature type="transmembrane region" description="Helical" evidence="1">
    <location>
        <begin position="432"/>
        <end position="450"/>
    </location>
</feature>
<keyword evidence="1" id="KW-0812">Transmembrane</keyword>
<proteinExistence type="predicted"/>
<dbReference type="AlphaFoldDB" id="S5DUY2"/>
<organism evidence="2">
    <name type="scientific">Candidatus Actinomarina minuta</name>
    <dbReference type="NCBI Taxonomy" id="1389454"/>
    <lineage>
        <taxon>Bacteria</taxon>
        <taxon>Bacillati</taxon>
        <taxon>Actinomycetota</taxon>
        <taxon>Actinomycetes</taxon>
        <taxon>Candidatus Actinomarinidae</taxon>
        <taxon>Candidatus Actinomarinales</taxon>
        <taxon>Candidatus Actinomarineae</taxon>
        <taxon>Candidatus Actinomarinaceae</taxon>
        <taxon>Candidatus Actinomarina</taxon>
    </lineage>
</organism>
<reference evidence="2" key="1">
    <citation type="journal article" date="2013" name="Sci. Rep.">
        <title>Metagenomics uncovers a new group of low GC and ultra-small marine Actinobacteria.</title>
        <authorList>
            <person name="Ghai R."/>
            <person name="Mizuno C.M."/>
            <person name="Picazo A."/>
            <person name="Camacho A."/>
            <person name="Rodriguez-Valera F."/>
        </authorList>
    </citation>
    <scope>NUCLEOTIDE SEQUENCE</scope>
</reference>
<keyword evidence="1" id="KW-1133">Transmembrane helix</keyword>
<feature type="transmembrane region" description="Helical" evidence="1">
    <location>
        <begin position="470"/>
        <end position="492"/>
    </location>
</feature>